<protein>
    <recommendedName>
        <fullName evidence="3">non-specific serine/threonine protein kinase</fullName>
        <ecNumber evidence="3">2.7.11.1</ecNumber>
    </recommendedName>
</protein>
<keyword evidence="7" id="KW-0433">Leucine-rich repeat</keyword>
<evidence type="ECO:0000256" key="7">
    <source>
        <dbReference type="ARBA" id="ARBA00022614"/>
    </source>
</evidence>
<dbReference type="FunFam" id="3.80.10.10:FF:000400">
    <property type="entry name" value="Nuclear pore complex protein NUP107"/>
    <property type="match status" value="1"/>
</dbReference>
<comment type="catalytic activity">
    <reaction evidence="20">
        <text>L-seryl-[protein] + ATP = O-phospho-L-seryl-[protein] + ADP + H(+)</text>
        <dbReference type="Rhea" id="RHEA:17989"/>
        <dbReference type="Rhea" id="RHEA-COMP:9863"/>
        <dbReference type="Rhea" id="RHEA-COMP:11604"/>
        <dbReference type="ChEBI" id="CHEBI:15378"/>
        <dbReference type="ChEBI" id="CHEBI:29999"/>
        <dbReference type="ChEBI" id="CHEBI:30616"/>
        <dbReference type="ChEBI" id="CHEBI:83421"/>
        <dbReference type="ChEBI" id="CHEBI:456216"/>
        <dbReference type="EC" id="2.7.11.1"/>
    </reaction>
</comment>
<dbReference type="SMART" id="SM00369">
    <property type="entry name" value="LRR_TYP"/>
    <property type="match status" value="11"/>
</dbReference>
<reference evidence="25 26" key="1">
    <citation type="journal article" date="2018" name="PLoS Genet.">
        <title>Population sequencing reveals clonal diversity and ancestral inbreeding in the grapevine cultivar Chardonnay.</title>
        <authorList>
            <person name="Roach M.J."/>
            <person name="Johnson D.L."/>
            <person name="Bohlmann J."/>
            <person name="van Vuuren H.J."/>
            <person name="Jones S.J."/>
            <person name="Pretorius I.S."/>
            <person name="Schmidt S.A."/>
            <person name="Borneman A.R."/>
        </authorList>
    </citation>
    <scope>NUCLEOTIDE SEQUENCE [LARGE SCALE GENOMIC DNA]</scope>
    <source>
        <strain evidence="26">cv. Chardonnay</strain>
        <tissue evidence="25">Leaf</tissue>
    </source>
</reference>
<evidence type="ECO:0000256" key="21">
    <source>
        <dbReference type="PROSITE-ProRule" id="PRU10141"/>
    </source>
</evidence>
<dbReference type="Gene3D" id="1.10.510.10">
    <property type="entry name" value="Transferase(Phosphotransferase) domain 1"/>
    <property type="match status" value="1"/>
</dbReference>
<comment type="similarity">
    <text evidence="2">Belongs to the RLP family.</text>
</comment>
<evidence type="ECO:0000256" key="13">
    <source>
        <dbReference type="ARBA" id="ARBA00022777"/>
    </source>
</evidence>
<dbReference type="Pfam" id="PF23598">
    <property type="entry name" value="LRR_14"/>
    <property type="match status" value="1"/>
</dbReference>
<evidence type="ECO:0000256" key="17">
    <source>
        <dbReference type="ARBA" id="ARBA00023170"/>
    </source>
</evidence>
<keyword evidence="4" id="KW-1003">Cell membrane</keyword>
<keyword evidence="9 22" id="KW-0812">Transmembrane</keyword>
<keyword evidence="8" id="KW-0808">Transferase</keyword>
<evidence type="ECO:0000256" key="9">
    <source>
        <dbReference type="ARBA" id="ARBA00022692"/>
    </source>
</evidence>
<dbReference type="SUPFAM" id="SSF52058">
    <property type="entry name" value="L domain-like"/>
    <property type="match status" value="1"/>
</dbReference>
<dbReference type="AlphaFoldDB" id="A0A438KAH0"/>
<dbReference type="InterPro" id="IPR017441">
    <property type="entry name" value="Protein_kinase_ATP_BS"/>
</dbReference>
<evidence type="ECO:0000256" key="14">
    <source>
        <dbReference type="ARBA" id="ARBA00022840"/>
    </source>
</evidence>
<keyword evidence="13 25" id="KW-0418">Kinase</keyword>
<dbReference type="Proteomes" id="UP000288805">
    <property type="component" value="Unassembled WGS sequence"/>
</dbReference>
<comment type="subcellular location">
    <subcellularLocation>
        <location evidence="1">Cell membrane</location>
        <topology evidence="1">Single-pass type I membrane protein</topology>
    </subcellularLocation>
</comment>
<keyword evidence="18" id="KW-0325">Glycoprotein</keyword>
<evidence type="ECO:0000256" key="1">
    <source>
        <dbReference type="ARBA" id="ARBA00004251"/>
    </source>
</evidence>
<feature type="binding site" evidence="21">
    <location>
        <position position="798"/>
    </location>
    <ligand>
        <name>ATP</name>
        <dbReference type="ChEBI" id="CHEBI:30616"/>
    </ligand>
</feature>
<dbReference type="Pfam" id="PF00560">
    <property type="entry name" value="LRR_1"/>
    <property type="match status" value="4"/>
</dbReference>
<evidence type="ECO:0000256" key="23">
    <source>
        <dbReference type="SAM" id="SignalP"/>
    </source>
</evidence>
<evidence type="ECO:0000256" key="16">
    <source>
        <dbReference type="ARBA" id="ARBA00023136"/>
    </source>
</evidence>
<evidence type="ECO:0000256" key="15">
    <source>
        <dbReference type="ARBA" id="ARBA00022989"/>
    </source>
</evidence>
<evidence type="ECO:0000256" key="4">
    <source>
        <dbReference type="ARBA" id="ARBA00022475"/>
    </source>
</evidence>
<evidence type="ECO:0000256" key="20">
    <source>
        <dbReference type="ARBA" id="ARBA00048679"/>
    </source>
</evidence>
<evidence type="ECO:0000256" key="5">
    <source>
        <dbReference type="ARBA" id="ARBA00022527"/>
    </source>
</evidence>
<dbReference type="InterPro" id="IPR051420">
    <property type="entry name" value="Ser_Thr_Kinases_DiverseReg"/>
</dbReference>
<organism evidence="25 26">
    <name type="scientific">Vitis vinifera</name>
    <name type="common">Grape</name>
    <dbReference type="NCBI Taxonomy" id="29760"/>
    <lineage>
        <taxon>Eukaryota</taxon>
        <taxon>Viridiplantae</taxon>
        <taxon>Streptophyta</taxon>
        <taxon>Embryophyta</taxon>
        <taxon>Tracheophyta</taxon>
        <taxon>Spermatophyta</taxon>
        <taxon>Magnoliopsida</taxon>
        <taxon>eudicotyledons</taxon>
        <taxon>Gunneridae</taxon>
        <taxon>Pentapetalae</taxon>
        <taxon>rosids</taxon>
        <taxon>Vitales</taxon>
        <taxon>Vitaceae</taxon>
        <taxon>Viteae</taxon>
        <taxon>Vitis</taxon>
    </lineage>
</organism>
<keyword evidence="15 22" id="KW-1133">Transmembrane helix</keyword>
<keyword evidence="10 23" id="KW-0732">Signal</keyword>
<keyword evidence="11" id="KW-0677">Repeat</keyword>
<dbReference type="PANTHER" id="PTHR48005">
    <property type="entry name" value="LEUCINE RICH REPEAT KINASE 2"/>
    <property type="match status" value="1"/>
</dbReference>
<name>A0A438KAH0_VITVI</name>
<evidence type="ECO:0000256" key="12">
    <source>
        <dbReference type="ARBA" id="ARBA00022741"/>
    </source>
</evidence>
<dbReference type="PROSITE" id="PS00107">
    <property type="entry name" value="PROTEIN_KINASE_ATP"/>
    <property type="match status" value="1"/>
</dbReference>
<keyword evidence="12 21" id="KW-0547">Nucleotide-binding</keyword>
<dbReference type="EMBL" id="QGNW01000012">
    <property type="protein sequence ID" value="RVX18183.1"/>
    <property type="molecule type" value="Genomic_DNA"/>
</dbReference>
<dbReference type="GO" id="GO:0005886">
    <property type="term" value="C:plasma membrane"/>
    <property type="evidence" value="ECO:0007669"/>
    <property type="project" value="UniProtKB-SubCell"/>
</dbReference>
<dbReference type="PROSITE" id="PS00109">
    <property type="entry name" value="PROTEIN_KINASE_TYR"/>
    <property type="match status" value="1"/>
</dbReference>
<dbReference type="InterPro" id="IPR008266">
    <property type="entry name" value="Tyr_kinase_AS"/>
</dbReference>
<evidence type="ECO:0000256" key="2">
    <source>
        <dbReference type="ARBA" id="ARBA00009592"/>
    </source>
</evidence>
<keyword evidence="5" id="KW-0723">Serine/threonine-protein kinase</keyword>
<evidence type="ECO:0000313" key="26">
    <source>
        <dbReference type="Proteomes" id="UP000288805"/>
    </source>
</evidence>
<dbReference type="InterPro" id="IPR000719">
    <property type="entry name" value="Prot_kinase_dom"/>
</dbReference>
<evidence type="ECO:0000259" key="24">
    <source>
        <dbReference type="PROSITE" id="PS50011"/>
    </source>
</evidence>
<evidence type="ECO:0000256" key="6">
    <source>
        <dbReference type="ARBA" id="ARBA00022553"/>
    </source>
</evidence>
<evidence type="ECO:0000256" key="3">
    <source>
        <dbReference type="ARBA" id="ARBA00012513"/>
    </source>
</evidence>
<feature type="domain" description="Protein kinase" evidence="24">
    <location>
        <begin position="769"/>
        <end position="1034"/>
    </location>
</feature>
<dbReference type="InterPro" id="IPR011009">
    <property type="entry name" value="Kinase-like_dom_sf"/>
</dbReference>
<dbReference type="GO" id="GO:0005524">
    <property type="term" value="F:ATP binding"/>
    <property type="evidence" value="ECO:0007669"/>
    <property type="project" value="UniProtKB-UniRule"/>
</dbReference>
<dbReference type="InterPro" id="IPR013210">
    <property type="entry name" value="LRR_N_plant-typ"/>
</dbReference>
<dbReference type="CDD" id="cd14066">
    <property type="entry name" value="STKc_IRAK"/>
    <property type="match status" value="1"/>
</dbReference>
<gene>
    <name evidence="25" type="primary">MIK2_36</name>
    <name evidence="25" type="ORF">CK203_004256</name>
</gene>
<comment type="catalytic activity">
    <reaction evidence="19">
        <text>L-threonyl-[protein] + ATP = O-phospho-L-threonyl-[protein] + ADP + H(+)</text>
        <dbReference type="Rhea" id="RHEA:46608"/>
        <dbReference type="Rhea" id="RHEA-COMP:11060"/>
        <dbReference type="Rhea" id="RHEA-COMP:11605"/>
        <dbReference type="ChEBI" id="CHEBI:15378"/>
        <dbReference type="ChEBI" id="CHEBI:30013"/>
        <dbReference type="ChEBI" id="CHEBI:30616"/>
        <dbReference type="ChEBI" id="CHEBI:61977"/>
        <dbReference type="ChEBI" id="CHEBI:456216"/>
        <dbReference type="EC" id="2.7.11.1"/>
    </reaction>
</comment>
<dbReference type="Pfam" id="PF00069">
    <property type="entry name" value="Pkinase"/>
    <property type="match status" value="1"/>
</dbReference>
<dbReference type="Gene3D" id="3.80.10.10">
    <property type="entry name" value="Ribonuclease Inhibitor"/>
    <property type="match status" value="4"/>
</dbReference>
<dbReference type="FunFam" id="1.10.510.10:FF:000445">
    <property type="entry name" value="MDIS1-interacting receptor like kinase 2"/>
    <property type="match status" value="1"/>
</dbReference>
<dbReference type="SUPFAM" id="SSF56112">
    <property type="entry name" value="Protein kinase-like (PK-like)"/>
    <property type="match status" value="1"/>
</dbReference>
<dbReference type="FunFam" id="3.30.200.20:FF:000309">
    <property type="entry name" value="Leucine-rich repeat receptor protein kinase MSP1"/>
    <property type="match status" value="1"/>
</dbReference>
<dbReference type="InterPro" id="IPR055414">
    <property type="entry name" value="LRR_R13L4/SHOC2-like"/>
</dbReference>
<feature type="signal peptide" evidence="23">
    <location>
        <begin position="1"/>
        <end position="24"/>
    </location>
</feature>
<keyword evidence="14 21" id="KW-0067">ATP-binding</keyword>
<dbReference type="PANTHER" id="PTHR48005:SF95">
    <property type="entry name" value="PROTEIN KINASE DOMAIN-CONTAINING PROTEIN"/>
    <property type="match status" value="1"/>
</dbReference>
<evidence type="ECO:0000256" key="19">
    <source>
        <dbReference type="ARBA" id="ARBA00047899"/>
    </source>
</evidence>
<dbReference type="InterPro" id="IPR003591">
    <property type="entry name" value="Leu-rich_rpt_typical-subtyp"/>
</dbReference>
<evidence type="ECO:0000256" key="11">
    <source>
        <dbReference type="ARBA" id="ARBA00022737"/>
    </source>
</evidence>
<dbReference type="FunFam" id="3.80.10.10:FF:000356">
    <property type="entry name" value="LRR receptor-like serine/threonine-protein kinase"/>
    <property type="match status" value="1"/>
</dbReference>
<feature type="chain" id="PRO_5019239075" description="non-specific serine/threonine protein kinase" evidence="23">
    <location>
        <begin position="25"/>
        <end position="1145"/>
    </location>
</feature>
<feature type="transmembrane region" description="Helical" evidence="22">
    <location>
        <begin position="704"/>
        <end position="729"/>
    </location>
</feature>
<proteinExistence type="inferred from homology"/>
<keyword evidence="6" id="KW-0597">Phosphoprotein</keyword>
<comment type="caution">
    <text evidence="25">The sequence shown here is derived from an EMBL/GenBank/DDBJ whole genome shotgun (WGS) entry which is preliminary data.</text>
</comment>
<evidence type="ECO:0000313" key="25">
    <source>
        <dbReference type="EMBL" id="RVX18183.1"/>
    </source>
</evidence>
<dbReference type="SMART" id="SM00365">
    <property type="entry name" value="LRR_SD22"/>
    <property type="match status" value="7"/>
</dbReference>
<dbReference type="Pfam" id="PF08263">
    <property type="entry name" value="LRRNT_2"/>
    <property type="match status" value="1"/>
</dbReference>
<dbReference type="GO" id="GO:0004674">
    <property type="term" value="F:protein serine/threonine kinase activity"/>
    <property type="evidence" value="ECO:0007669"/>
    <property type="project" value="UniProtKB-KW"/>
</dbReference>
<dbReference type="FunFam" id="3.80.10.10:FF:000416">
    <property type="entry name" value="Probable leucine-rich repeat receptor-like protein kinase At5g63930"/>
    <property type="match status" value="1"/>
</dbReference>
<dbReference type="FunFam" id="3.80.10.10:FF:000177">
    <property type="entry name" value="Leucine-rich repeat receptor-like serine/threonine-protein kinase At1g17230"/>
    <property type="match status" value="1"/>
</dbReference>
<evidence type="ECO:0000256" key="22">
    <source>
        <dbReference type="SAM" id="Phobius"/>
    </source>
</evidence>
<dbReference type="Gene3D" id="3.30.200.20">
    <property type="entry name" value="Phosphorylase Kinase, domain 1"/>
    <property type="match status" value="1"/>
</dbReference>
<accession>A0A438KAH0</accession>
<dbReference type="InterPro" id="IPR001611">
    <property type="entry name" value="Leu-rich_rpt"/>
</dbReference>
<dbReference type="SUPFAM" id="SSF52047">
    <property type="entry name" value="RNI-like"/>
    <property type="match status" value="1"/>
</dbReference>
<evidence type="ECO:0000256" key="10">
    <source>
        <dbReference type="ARBA" id="ARBA00022729"/>
    </source>
</evidence>
<dbReference type="PRINTS" id="PR00019">
    <property type="entry name" value="LEURICHRPT"/>
</dbReference>
<keyword evidence="17 25" id="KW-0675">Receptor</keyword>
<sequence>MASSTLQKMLSLVSLLLLVMLISSDHVSSYSNEETQALLKWKASLQNHNHSSLLSWTLYPKNSTNSSTHLGTATSPCKWYGISCNHAGSVIKINLTESGLNGTLQDFSFSSFPNLAYVDISMNNLSGPIPPQIGLLSELKYLDLSINQFSGGIPSEIGLLTNLEVLHLVQNQLNGSIPHEIGQLASLYELALYTNQLEGSIPASLGNLSNLASLYLYENQLSGSIPPEMGNLTNLVEIYSDTNNLTGPIPSTFGNLKRLTVLYLFNNSLSGPIPPEIGNLKSLQELSLYENNLSGPIPVSLCDLSGLTLLHLYANQLSGPIPQEIGNLKSLVDLELSGNQLNDSIPTSLGNLNKLEILYLRDNQLSGYIPQEIGRLHKLRVLEIDTNQLFGSLPEGICQAGSLVRFTVSDNHLSGPIPKSLKNCKNLTRALFQGNQLTGNISEVVGDCPNLEYIDLSYNSFHGELSHNWGRYPRLQRLEMAGNNITGSIPEDFGISTDLTLLDLSSNHLVGEIPKKMGSLTSLLGLILNDNQLSGSIPPELGSLSHLEYLDLSANRLNGSIPEHLGDCLDLHYLNLSNNKLSHGIPVQMGKLSHLSKLDLSHNLLTGGIPPQIQGLESLEMLDLSHNNLSGFIPRAFEYMPALSYVDISYNQLQGPIPHSNAFRNATIEVLKGNKGLCGNVKGLQPCKYGFGVDQQPVKKSHKVVFIIIFPLLGALVLLFAFIGIFLIAERRERTPEIEEGDVQNDLFSISTFDGRTMYEEIIKATRDFDPMYCIGKGGHGSVYKAELPSSNIVAVKKLHPSDTEMADQKDFLNEIRALTEIKHRNIVKLLGFCSHPRHMFLVYEYLERGSLATILSREEAKKLGWATRVNIIKGVAHALAYMHHDCSPPIVHRDISSNNILLDSQYEAHISDFGTAKLLKVDSSNQSKLAGTFGNVAPEHAYTMKVTEKTDVYSFGVIALEVIKGRHPGDQILSLSVSPEKDSIVLEDMLDPRLPPLTPQDEGEVIAIIKQATECLKANPQSRPTMQTVSQMLSQRKYGRDGDHGGRRRLVVGYGGEVRWRMKMAAMLATRGSGRDHGGLSVSEWGGCGRRRRRSGALNGKATGGDAVSDGAWQLGGKEWCCGVSGDGGSDCAAEWSHARLPVD</sequence>
<evidence type="ECO:0000256" key="8">
    <source>
        <dbReference type="ARBA" id="ARBA00022679"/>
    </source>
</evidence>
<evidence type="ECO:0000256" key="18">
    <source>
        <dbReference type="ARBA" id="ARBA00023180"/>
    </source>
</evidence>
<dbReference type="Pfam" id="PF13855">
    <property type="entry name" value="LRR_8"/>
    <property type="match status" value="3"/>
</dbReference>
<dbReference type="EC" id="2.7.11.1" evidence="3"/>
<dbReference type="PROSITE" id="PS50011">
    <property type="entry name" value="PROTEIN_KINASE_DOM"/>
    <property type="match status" value="1"/>
</dbReference>
<dbReference type="InterPro" id="IPR032675">
    <property type="entry name" value="LRR_dom_sf"/>
</dbReference>
<keyword evidence="16 22" id="KW-0472">Membrane</keyword>